<dbReference type="AlphaFoldDB" id="A0A096FMN3"/>
<dbReference type="InterPro" id="IPR025311">
    <property type="entry name" value="DUF4166"/>
</dbReference>
<dbReference type="EMBL" id="AWOR01000026">
    <property type="protein sequence ID" value="KGH31174.1"/>
    <property type="molecule type" value="Genomic_DNA"/>
</dbReference>
<proteinExistence type="predicted"/>
<evidence type="ECO:0000259" key="1">
    <source>
        <dbReference type="Pfam" id="PF13761"/>
    </source>
</evidence>
<organism evidence="2 3">
    <name type="scientific">Comamonas testosteroni</name>
    <name type="common">Pseudomonas testosteroni</name>
    <dbReference type="NCBI Taxonomy" id="285"/>
    <lineage>
        <taxon>Bacteria</taxon>
        <taxon>Pseudomonadati</taxon>
        <taxon>Pseudomonadota</taxon>
        <taxon>Betaproteobacteria</taxon>
        <taxon>Burkholderiales</taxon>
        <taxon>Comamonadaceae</taxon>
        <taxon>Comamonas</taxon>
    </lineage>
</organism>
<comment type="caution">
    <text evidence="2">The sequence shown here is derived from an EMBL/GenBank/DDBJ whole genome shotgun (WGS) entry which is preliminary data.</text>
</comment>
<accession>A0A096FMN3</accession>
<sequence length="181" mass="19950">MMHSASLFQQAMGDEFSKLDAALQRFHGLQGEHELQGRVQTGAPRTVAAKLLALALGTPRAASEGTIHFELQASPKAETWIRIFPSQLMRSTMQLHNGHLIERLGLARLCFALQAVDGRLVMRLQRLYFLGLPCPGWLAPRIVAEETGAGEHMQFHVEAAVPLIGVVASYRGYLLLPEEKA</sequence>
<name>A0A096FMN3_COMTE</name>
<gene>
    <name evidence="2" type="ORF">P353_06545</name>
</gene>
<dbReference type="Proteomes" id="UP000029553">
    <property type="component" value="Unassembled WGS sequence"/>
</dbReference>
<feature type="domain" description="DUF4166" evidence="1">
    <location>
        <begin position="19"/>
        <end position="174"/>
    </location>
</feature>
<protein>
    <recommendedName>
        <fullName evidence="1">DUF4166 domain-containing protein</fullName>
    </recommendedName>
</protein>
<dbReference type="RefSeq" id="WP_034366876.1">
    <property type="nucleotide sequence ID" value="NZ_AWOR01000026.1"/>
</dbReference>
<dbReference type="Pfam" id="PF13761">
    <property type="entry name" value="DUF4166"/>
    <property type="match status" value="1"/>
</dbReference>
<evidence type="ECO:0000313" key="3">
    <source>
        <dbReference type="Proteomes" id="UP000029553"/>
    </source>
</evidence>
<evidence type="ECO:0000313" key="2">
    <source>
        <dbReference type="EMBL" id="KGH31174.1"/>
    </source>
</evidence>
<reference evidence="2 3" key="1">
    <citation type="submission" date="2013-09" db="EMBL/GenBank/DDBJ databases">
        <title>High correlation between genotypes and phenotypes of environmental bacteria Comamonas testosteroni strains.</title>
        <authorList>
            <person name="Liu L."/>
            <person name="Zhu W."/>
            <person name="Xia X."/>
            <person name="Xu B."/>
            <person name="Luo M."/>
            <person name="Wang G."/>
        </authorList>
    </citation>
    <scope>NUCLEOTIDE SEQUENCE [LARGE SCALE GENOMIC DNA]</scope>
    <source>
        <strain evidence="2 3">JL40</strain>
    </source>
</reference>